<dbReference type="InterPro" id="IPR036388">
    <property type="entry name" value="WH-like_DNA-bd_sf"/>
</dbReference>
<dbReference type="OrthoDB" id="7278199at2"/>
<comment type="similarity">
    <text evidence="1">Belongs to the LysR transcriptional regulatory family.</text>
</comment>
<accession>E2Q0X2</accession>
<proteinExistence type="inferred from homology"/>
<keyword evidence="2" id="KW-0805">Transcription regulation</keyword>
<dbReference type="GO" id="GO:0032993">
    <property type="term" value="C:protein-DNA complex"/>
    <property type="evidence" value="ECO:0007669"/>
    <property type="project" value="TreeGrafter"/>
</dbReference>
<dbReference type="eggNOG" id="COG0583">
    <property type="taxonomic scope" value="Bacteria"/>
</dbReference>
<dbReference type="GO" id="GO:0003700">
    <property type="term" value="F:DNA-binding transcription factor activity"/>
    <property type="evidence" value="ECO:0007669"/>
    <property type="project" value="InterPro"/>
</dbReference>
<dbReference type="Gene3D" id="3.40.190.290">
    <property type="match status" value="1"/>
</dbReference>
<sequence length="298" mass="33085">MTVDLRDLELLAATAEFGTLSAAAERLHVTQPALSQRLARLEDRLGTPLFDRVGRRLVPTAAGRRMLVAAHHVLRELGSARQDLRELREARERRVRFAAQHGSPCHWLPPVIRAFRGRHPDAEVRIETLPDDAPVPALLADRVDVALVGDPDTGDGRISLTRLFADELVAVVPGSHPWAALPHLRAEDFGTAHLLLPDLYDRSRIPPVPLPLPRAARPARITTMPVTTDLVIEMVAAGQGVTVLPDRVATPYTRTRDLTRVRIGPTPLTRTWYCATRRGPRPPRTDAFVEELTTCLRR</sequence>
<keyword evidence="3" id="KW-0238">DNA-binding</keyword>
<dbReference type="GeneID" id="93731934"/>
<dbReference type="EMBL" id="CM000913">
    <property type="protein sequence ID" value="EFG06515.1"/>
    <property type="molecule type" value="Genomic_DNA"/>
</dbReference>
<dbReference type="SUPFAM" id="SSF53850">
    <property type="entry name" value="Periplasmic binding protein-like II"/>
    <property type="match status" value="1"/>
</dbReference>
<dbReference type="InterPro" id="IPR036390">
    <property type="entry name" value="WH_DNA-bd_sf"/>
</dbReference>
<dbReference type="KEGG" id="sclf:BB341_20970"/>
<name>E2Q0X2_STRCL</name>
<keyword evidence="7" id="KW-1185">Reference proteome</keyword>
<protein>
    <submittedName>
        <fullName evidence="6">Transcriptional regulator, LysR family</fullName>
    </submittedName>
</protein>
<dbReference type="RefSeq" id="WP_003960257.1">
    <property type="nucleotide sequence ID" value="NZ_CM000913.1"/>
</dbReference>
<evidence type="ECO:0000256" key="1">
    <source>
        <dbReference type="ARBA" id="ARBA00009437"/>
    </source>
</evidence>
<dbReference type="AlphaFoldDB" id="E2Q0X2"/>
<dbReference type="InterPro" id="IPR005119">
    <property type="entry name" value="LysR_subst-bd"/>
</dbReference>
<gene>
    <name evidence="6" type="ORF">SCLAV_1436</name>
</gene>
<dbReference type="CDD" id="cd05466">
    <property type="entry name" value="PBP2_LTTR_substrate"/>
    <property type="match status" value="1"/>
</dbReference>
<evidence type="ECO:0000259" key="5">
    <source>
        <dbReference type="PROSITE" id="PS50931"/>
    </source>
</evidence>
<evidence type="ECO:0000256" key="3">
    <source>
        <dbReference type="ARBA" id="ARBA00023125"/>
    </source>
</evidence>
<dbReference type="PANTHER" id="PTHR30346">
    <property type="entry name" value="TRANSCRIPTIONAL DUAL REGULATOR HCAR-RELATED"/>
    <property type="match status" value="1"/>
</dbReference>
<dbReference type="Pfam" id="PF00126">
    <property type="entry name" value="HTH_1"/>
    <property type="match status" value="1"/>
</dbReference>
<dbReference type="PROSITE" id="PS50931">
    <property type="entry name" value="HTH_LYSR"/>
    <property type="match status" value="1"/>
</dbReference>
<keyword evidence="4" id="KW-0804">Transcription</keyword>
<dbReference type="Proteomes" id="UP000002357">
    <property type="component" value="Chromosome"/>
</dbReference>
<evidence type="ECO:0000313" key="7">
    <source>
        <dbReference type="Proteomes" id="UP000002357"/>
    </source>
</evidence>
<dbReference type="Gene3D" id="1.10.10.10">
    <property type="entry name" value="Winged helix-like DNA-binding domain superfamily/Winged helix DNA-binding domain"/>
    <property type="match status" value="1"/>
</dbReference>
<dbReference type="InterPro" id="IPR000847">
    <property type="entry name" value="LysR_HTH_N"/>
</dbReference>
<organism evidence="6 7">
    <name type="scientific">Streptomyces clavuligerus</name>
    <dbReference type="NCBI Taxonomy" id="1901"/>
    <lineage>
        <taxon>Bacteria</taxon>
        <taxon>Bacillati</taxon>
        <taxon>Actinomycetota</taxon>
        <taxon>Actinomycetes</taxon>
        <taxon>Kitasatosporales</taxon>
        <taxon>Streptomycetaceae</taxon>
        <taxon>Streptomyces</taxon>
    </lineage>
</organism>
<evidence type="ECO:0000256" key="4">
    <source>
        <dbReference type="ARBA" id="ARBA00023163"/>
    </source>
</evidence>
<reference evidence="6 7" key="1">
    <citation type="journal article" date="2010" name="Genome Biol. Evol.">
        <title>The sequence of a 1.8-mb bacterial linear plasmid reveals a rich evolutionary reservoir of secondary metabolic pathways.</title>
        <authorList>
            <person name="Medema M.H."/>
            <person name="Trefzer A."/>
            <person name="Kovalchuk A."/>
            <person name="van den Berg M."/>
            <person name="Mueller U."/>
            <person name="Heijne W."/>
            <person name="Wu L."/>
            <person name="Alam M.T."/>
            <person name="Ronning C.M."/>
            <person name="Nierman W.C."/>
            <person name="Bovenberg R.A.L."/>
            <person name="Breitling R."/>
            <person name="Takano E."/>
        </authorList>
    </citation>
    <scope>NUCLEOTIDE SEQUENCE [LARGE SCALE GENOMIC DNA]</scope>
    <source>
        <strain evidence="7">ATCC 27064 / DSM 738 / JCM 4710 / NBRC 13307 / NCIMB 12785 / NRRL 3585 / VKM Ac-602</strain>
    </source>
</reference>
<evidence type="ECO:0000313" key="6">
    <source>
        <dbReference type="EMBL" id="EFG06515.1"/>
    </source>
</evidence>
<feature type="domain" description="HTH lysR-type" evidence="5">
    <location>
        <begin position="3"/>
        <end position="60"/>
    </location>
</feature>
<dbReference type="STRING" id="1901.BB341_20970"/>
<dbReference type="SUPFAM" id="SSF46785">
    <property type="entry name" value="Winged helix' DNA-binding domain"/>
    <property type="match status" value="1"/>
</dbReference>
<dbReference type="FunFam" id="1.10.10.10:FF:000001">
    <property type="entry name" value="LysR family transcriptional regulator"/>
    <property type="match status" value="1"/>
</dbReference>
<dbReference type="PANTHER" id="PTHR30346:SF28">
    <property type="entry name" value="HTH-TYPE TRANSCRIPTIONAL REGULATOR CYNR"/>
    <property type="match status" value="1"/>
</dbReference>
<dbReference type="Pfam" id="PF03466">
    <property type="entry name" value="LysR_substrate"/>
    <property type="match status" value="1"/>
</dbReference>
<dbReference type="PRINTS" id="PR00039">
    <property type="entry name" value="HTHLYSR"/>
</dbReference>
<evidence type="ECO:0000256" key="2">
    <source>
        <dbReference type="ARBA" id="ARBA00023015"/>
    </source>
</evidence>
<dbReference type="GO" id="GO:0003677">
    <property type="term" value="F:DNA binding"/>
    <property type="evidence" value="ECO:0007669"/>
    <property type="project" value="UniProtKB-KW"/>
</dbReference>